<feature type="domain" description="Sulfatase N-terminal" evidence="3">
    <location>
        <begin position="25"/>
        <end position="353"/>
    </location>
</feature>
<dbReference type="EMBL" id="CP063849">
    <property type="protein sequence ID" value="QOY88705.1"/>
    <property type="molecule type" value="Genomic_DNA"/>
</dbReference>
<evidence type="ECO:0000256" key="2">
    <source>
        <dbReference type="ARBA" id="ARBA00022801"/>
    </source>
</evidence>
<dbReference type="InterPro" id="IPR000917">
    <property type="entry name" value="Sulfatase_N"/>
</dbReference>
<dbReference type="GO" id="GO:0004065">
    <property type="term" value="F:arylsulfatase activity"/>
    <property type="evidence" value="ECO:0007669"/>
    <property type="project" value="TreeGrafter"/>
</dbReference>
<dbReference type="RefSeq" id="WP_194450367.1">
    <property type="nucleotide sequence ID" value="NZ_CP063849.1"/>
</dbReference>
<dbReference type="Proteomes" id="UP000593892">
    <property type="component" value="Chromosome"/>
</dbReference>
<evidence type="ECO:0000313" key="4">
    <source>
        <dbReference type="EMBL" id="QOY88705.1"/>
    </source>
</evidence>
<dbReference type="PANTHER" id="PTHR42693:SF53">
    <property type="entry name" value="ENDO-4-O-SULFATASE"/>
    <property type="match status" value="1"/>
</dbReference>
<accession>A0A7S7SM46</accession>
<name>A0A7S7SM46_PALFE</name>
<dbReference type="PANTHER" id="PTHR42693">
    <property type="entry name" value="ARYLSULFATASE FAMILY MEMBER"/>
    <property type="match status" value="1"/>
</dbReference>
<evidence type="ECO:0000256" key="1">
    <source>
        <dbReference type="ARBA" id="ARBA00008779"/>
    </source>
</evidence>
<dbReference type="InterPro" id="IPR017850">
    <property type="entry name" value="Alkaline_phosphatase_core_sf"/>
</dbReference>
<dbReference type="InterPro" id="IPR050738">
    <property type="entry name" value="Sulfatase"/>
</dbReference>
<dbReference type="Gene3D" id="3.30.1120.10">
    <property type="match status" value="1"/>
</dbReference>
<reference evidence="4 5" key="1">
    <citation type="submission" date="2020-10" db="EMBL/GenBank/DDBJ databases">
        <title>Complete genome sequence of Paludibaculum fermentans P105T, a facultatively anaerobic acidobacterium capable of dissimilatory Fe(III) reduction.</title>
        <authorList>
            <person name="Dedysh S.N."/>
            <person name="Beletsky A.V."/>
            <person name="Kulichevskaya I.S."/>
            <person name="Mardanov A.V."/>
            <person name="Ravin N.V."/>
        </authorList>
    </citation>
    <scope>NUCLEOTIDE SEQUENCE [LARGE SCALE GENOMIC DNA]</scope>
    <source>
        <strain evidence="4 5">P105</strain>
    </source>
</reference>
<gene>
    <name evidence="4" type="ORF">IRI77_01715</name>
</gene>
<proteinExistence type="inferred from homology"/>
<dbReference type="Gene3D" id="3.40.720.10">
    <property type="entry name" value="Alkaline Phosphatase, subunit A"/>
    <property type="match status" value="1"/>
</dbReference>
<evidence type="ECO:0000259" key="3">
    <source>
        <dbReference type="Pfam" id="PF00884"/>
    </source>
</evidence>
<protein>
    <submittedName>
        <fullName evidence="4">Arylsulfatase</fullName>
    </submittedName>
</protein>
<comment type="similarity">
    <text evidence="1">Belongs to the sulfatase family.</text>
</comment>
<dbReference type="CDD" id="cd16145">
    <property type="entry name" value="ARS_like"/>
    <property type="match status" value="1"/>
</dbReference>
<dbReference type="SUPFAM" id="SSF53649">
    <property type="entry name" value="Alkaline phosphatase-like"/>
    <property type="match status" value="1"/>
</dbReference>
<sequence>MNRRTFTQTLAAAPGLLSAQPRRKPNIVWIMADDMGPGDLGCYGQKYIRTPNIDRLAAEGMLFRTAYAGGTVCAPSRSSLMTGQHNGHTPIRSNPGGVPLLASEGTVADVLKSAGYATALCGKWGLGDIGTDGVPWKHGFDQFFGTLHQAHAHFQYPRFLYENGKEFPLPGNVNGARVTYANDVIASHAVDFIRQSKDKPFFLYHSPTMPHFEPQVPEDSMAEYRGKFPMGKPWSQANNRLKAQPDVRTAYAAMVTRVDTYVGRIMAELRAQGLDQDTIVFFTSDNGATLPEIGEFFFNSALGLRGHKGNLYEGGVRAPMIARWPGHVPAGKTSDFEWYFPDFLPTAAELAGVRHLPKGVDGLSVLPTLLGQQQKPHEMLYWENPDYGWKTQEFAPGLPMQAMRRGNMKAVRPKQNGVVELYDLAADPTESKDLAAAQPKLAAQFDQWMRAARTPPRVQKEPPHGWWEARS</sequence>
<dbReference type="KEGG" id="pfer:IRI77_01715"/>
<dbReference type="AlphaFoldDB" id="A0A7S7SM46"/>
<organism evidence="4 5">
    <name type="scientific">Paludibaculum fermentans</name>
    <dbReference type="NCBI Taxonomy" id="1473598"/>
    <lineage>
        <taxon>Bacteria</taxon>
        <taxon>Pseudomonadati</taxon>
        <taxon>Acidobacteriota</taxon>
        <taxon>Terriglobia</taxon>
        <taxon>Bryobacterales</taxon>
        <taxon>Bryobacteraceae</taxon>
        <taxon>Paludibaculum</taxon>
    </lineage>
</organism>
<keyword evidence="5" id="KW-1185">Reference proteome</keyword>
<dbReference type="Pfam" id="PF00884">
    <property type="entry name" value="Sulfatase"/>
    <property type="match status" value="1"/>
</dbReference>
<evidence type="ECO:0000313" key="5">
    <source>
        <dbReference type="Proteomes" id="UP000593892"/>
    </source>
</evidence>
<keyword evidence="2" id="KW-0378">Hydrolase</keyword>